<accession>A0A0L8GV06</accession>
<dbReference type="EMBL" id="KQ420296">
    <property type="protein sequence ID" value="KOF80732.1"/>
    <property type="molecule type" value="Genomic_DNA"/>
</dbReference>
<sequence>NGWDDEQRAVQLATSLKGTALKVLSQLSVEDRSCYSSIVELLERRYGKMCLTLMWVRFQTHISVRGES</sequence>
<reference evidence="1" key="1">
    <citation type="submission" date="2015-07" db="EMBL/GenBank/DDBJ databases">
        <title>MeaNS - Measles Nucleotide Surveillance Program.</title>
        <authorList>
            <person name="Tran T."/>
            <person name="Druce J."/>
        </authorList>
    </citation>
    <scope>NUCLEOTIDE SEQUENCE</scope>
    <source>
        <strain evidence="1">UCB-OBI-ISO-001</strain>
        <tissue evidence="1">Gonad</tissue>
    </source>
</reference>
<protein>
    <submittedName>
        <fullName evidence="1">Uncharacterized protein</fullName>
    </submittedName>
</protein>
<dbReference type="AlphaFoldDB" id="A0A0L8GV06"/>
<name>A0A0L8GV06_OCTBM</name>
<gene>
    <name evidence="1" type="ORF">OCBIM_22027517mg</name>
</gene>
<organism evidence="1">
    <name type="scientific">Octopus bimaculoides</name>
    <name type="common">California two-spotted octopus</name>
    <dbReference type="NCBI Taxonomy" id="37653"/>
    <lineage>
        <taxon>Eukaryota</taxon>
        <taxon>Metazoa</taxon>
        <taxon>Spiralia</taxon>
        <taxon>Lophotrochozoa</taxon>
        <taxon>Mollusca</taxon>
        <taxon>Cephalopoda</taxon>
        <taxon>Coleoidea</taxon>
        <taxon>Octopodiformes</taxon>
        <taxon>Octopoda</taxon>
        <taxon>Incirrata</taxon>
        <taxon>Octopodidae</taxon>
        <taxon>Octopus</taxon>
    </lineage>
</organism>
<feature type="non-terminal residue" evidence="1">
    <location>
        <position position="1"/>
    </location>
</feature>
<proteinExistence type="predicted"/>
<evidence type="ECO:0000313" key="1">
    <source>
        <dbReference type="EMBL" id="KOF80732.1"/>
    </source>
</evidence>